<evidence type="ECO:0000313" key="5">
    <source>
        <dbReference type="Proteomes" id="UP001648503"/>
    </source>
</evidence>
<feature type="region of interest" description="Disordered" evidence="3">
    <location>
        <begin position="193"/>
        <end position="304"/>
    </location>
</feature>
<feature type="region of interest" description="Disordered" evidence="3">
    <location>
        <begin position="68"/>
        <end position="93"/>
    </location>
</feature>
<feature type="compositionally biased region" description="Polar residues" evidence="3">
    <location>
        <begin position="1036"/>
        <end position="1049"/>
    </location>
</feature>
<evidence type="ECO:0000256" key="1">
    <source>
        <dbReference type="ARBA" id="ARBA00022574"/>
    </source>
</evidence>
<evidence type="ECO:0000256" key="2">
    <source>
        <dbReference type="ARBA" id="ARBA00022737"/>
    </source>
</evidence>
<feature type="region of interest" description="Disordered" evidence="3">
    <location>
        <begin position="617"/>
        <end position="736"/>
    </location>
</feature>
<dbReference type="Pfam" id="PF00400">
    <property type="entry name" value="WD40"/>
    <property type="match status" value="1"/>
</dbReference>
<dbReference type="Gene3D" id="2.130.10.10">
    <property type="entry name" value="YVTN repeat-like/Quinoprotein amine dehydrogenase"/>
    <property type="match status" value="1"/>
</dbReference>
<dbReference type="PANTHER" id="PTHR19848">
    <property type="entry name" value="WD40 REPEAT PROTEIN"/>
    <property type="match status" value="1"/>
</dbReference>
<keyword evidence="1" id="KW-0853">WD repeat</keyword>
<feature type="compositionally biased region" description="Polar residues" evidence="3">
    <location>
        <begin position="127"/>
        <end position="136"/>
    </location>
</feature>
<feature type="compositionally biased region" description="Low complexity" evidence="3">
    <location>
        <begin position="196"/>
        <end position="216"/>
    </location>
</feature>
<protein>
    <recommendedName>
        <fullName evidence="6">LisH domain-containing protein</fullName>
    </recommendedName>
</protein>
<feature type="region of interest" description="Disordered" evidence="3">
    <location>
        <begin position="108"/>
        <end position="145"/>
    </location>
</feature>
<dbReference type="Proteomes" id="UP001648503">
    <property type="component" value="Unassembled WGS sequence"/>
</dbReference>
<accession>A0ABQ8FDX7</accession>
<feature type="compositionally biased region" description="Basic and acidic residues" evidence="3">
    <location>
        <begin position="617"/>
        <end position="640"/>
    </location>
</feature>
<dbReference type="SMART" id="SM00320">
    <property type="entry name" value="WD40"/>
    <property type="match status" value="3"/>
</dbReference>
<organism evidence="4 5">
    <name type="scientific">Batrachochytrium salamandrivorans</name>
    <dbReference type="NCBI Taxonomy" id="1357716"/>
    <lineage>
        <taxon>Eukaryota</taxon>
        <taxon>Fungi</taxon>
        <taxon>Fungi incertae sedis</taxon>
        <taxon>Chytridiomycota</taxon>
        <taxon>Chytridiomycota incertae sedis</taxon>
        <taxon>Chytridiomycetes</taxon>
        <taxon>Rhizophydiales</taxon>
        <taxon>Rhizophydiales incertae sedis</taxon>
        <taxon>Batrachochytrium</taxon>
    </lineage>
</organism>
<dbReference type="PROSITE" id="PS50896">
    <property type="entry name" value="LISH"/>
    <property type="match status" value="1"/>
</dbReference>
<reference evidence="4 5" key="1">
    <citation type="submission" date="2021-02" db="EMBL/GenBank/DDBJ databases">
        <title>Variation within the Batrachochytrium salamandrivorans European outbreak.</title>
        <authorList>
            <person name="Kelly M."/>
            <person name="Pasmans F."/>
            <person name="Shea T.P."/>
            <person name="Munoz J.F."/>
            <person name="Carranza S."/>
            <person name="Cuomo C.A."/>
            <person name="Martel A."/>
        </authorList>
    </citation>
    <scope>NUCLEOTIDE SEQUENCE [LARGE SCALE GENOMIC DNA]</scope>
    <source>
        <strain evidence="4 5">AMFP18/2</strain>
    </source>
</reference>
<dbReference type="SUPFAM" id="SSF50978">
    <property type="entry name" value="WD40 repeat-like"/>
    <property type="match status" value="1"/>
</dbReference>
<gene>
    <name evidence="4" type="ORF">BASA50_004946</name>
</gene>
<evidence type="ECO:0000313" key="4">
    <source>
        <dbReference type="EMBL" id="KAH6596615.1"/>
    </source>
</evidence>
<dbReference type="InterPro" id="IPR015943">
    <property type="entry name" value="WD40/YVTN_repeat-like_dom_sf"/>
</dbReference>
<dbReference type="PANTHER" id="PTHR19848:SF8">
    <property type="entry name" value="F-BOX AND WD REPEAT DOMAIN CONTAINING 7"/>
    <property type="match status" value="1"/>
</dbReference>
<comment type="caution">
    <text evidence="4">The sequence shown here is derived from an EMBL/GenBank/DDBJ whole genome shotgun (WGS) entry which is preliminary data.</text>
</comment>
<dbReference type="EMBL" id="JAFCIX010000204">
    <property type="protein sequence ID" value="KAH6596615.1"/>
    <property type="molecule type" value="Genomic_DNA"/>
</dbReference>
<feature type="compositionally biased region" description="Polar residues" evidence="3">
    <location>
        <begin position="707"/>
        <end position="718"/>
    </location>
</feature>
<dbReference type="InterPro" id="IPR006594">
    <property type="entry name" value="LisH"/>
</dbReference>
<feature type="compositionally biased region" description="Polar residues" evidence="3">
    <location>
        <begin position="222"/>
        <end position="231"/>
    </location>
</feature>
<keyword evidence="5" id="KW-1185">Reference proteome</keyword>
<feature type="region of interest" description="Disordered" evidence="3">
    <location>
        <begin position="1019"/>
        <end position="1054"/>
    </location>
</feature>
<keyword evidence="2" id="KW-0677">Repeat</keyword>
<sequence length="1131" mass="125807">MTIAPILPPIKVMRESSSAHSFGGLGDSCNANRVKNSLDESLPKLHGHHAILQQSMPASLHDEGHFRSTHRLNNAPTPNSTLRQKDNDRYSSDMSGCLQNAVVYSPSAPVTLEPHDSTSPARDVADSQKTSSNNGAGHTRVERLQRTGWWRTDSDRQEQMSIVRDLLRQQPLTLEHNLGAQGSKILNESLSTTNLPSRQTTPQTQQTPTLTSTTPSELDIATSLSTPQINSTPQHHIHHIDHPPLHTPQTISRAKSTSKITKTTTPKSMGSAPAAEVYGWDKPSLQSGSDKHDHKPPRALKALGGVEPELSTDQNCTNITPMALEDSAKKLKLALMDNSSLKNSLAKAEKKIEAVCKSKRALSDSFAALLLIQSEYIQERIPDTSLINYFLKRGLNQTLACFCKETKNSCGENIENYLRLKSLMSSRKFTEAIEFVQSVQNLEVSTSHQRAIKPSLIPSFEDLVYVLSKYLLIHMYQTQQQSATVNILEKIIVPLVKREYKRGGVRAEWFSADYQLLYDLIHNNGLNENNIYRTFNWKLETTRFWDSARAVGSQKDRLPASGPSPPPLFAYALAEHFFADDRHLASAKDFEQIAIDAERWNRVDSLVKSYQGGNIDRQHEINDVKADSHVSEHPDSDSYKKASTQPQKYGPKNSPMESSTRSRTTRAEWQNVCEPSDDLPLKCNPKENDKMGIPPLPKGAIGKGNQRHQYQSSYGSSSAHDRVSRASAGVQNLGPDLPPKSHNSHETVNFALSNVCGPSIAKIRVLDIRDIPDTGQVIVATAGSEDRHSKGISFWEMRSGALISHLDNGTVKHITSLLFHPSFPELLLSADMEFDVKLWNWREGKVVRWWRKHHSRVINRISSIPGDDTRAASCSGDQSLKIWNIHAEKPQSSSIHSNEPITSFVFSGSTSDPTQQKVIVSLSFSIRIYKLRTLSMLVTIPLGDLKISKTPVTSLASHPVHDTFVLISTDNQLRLFNLLTQEFVKTYSARLIESGTRIRGEFSPCGTFVYATATDIRQPSSRPINQGSKGGLDDTSAASLQYGHDSSPSSHDREEAHGVFIWRVHTGKLEKEGMNAMNMSDGWGHSGIPVNPCKMTISKWTTIKDNSRKGKTVERKVLLATGDDRLVRLYL</sequence>
<feature type="compositionally biased region" description="Polar residues" evidence="3">
    <location>
        <begin position="71"/>
        <end position="82"/>
    </location>
</feature>
<evidence type="ECO:0008006" key="6">
    <source>
        <dbReference type="Google" id="ProtNLM"/>
    </source>
</evidence>
<feature type="compositionally biased region" description="Low complexity" evidence="3">
    <location>
        <begin position="247"/>
        <end position="268"/>
    </location>
</feature>
<name>A0ABQ8FDX7_9FUNG</name>
<dbReference type="InterPro" id="IPR036322">
    <property type="entry name" value="WD40_repeat_dom_sf"/>
</dbReference>
<dbReference type="InterPro" id="IPR001680">
    <property type="entry name" value="WD40_rpt"/>
</dbReference>
<evidence type="ECO:0000256" key="3">
    <source>
        <dbReference type="SAM" id="MobiDB-lite"/>
    </source>
</evidence>
<proteinExistence type="predicted"/>